<dbReference type="Proteomes" id="UP000253509">
    <property type="component" value="Unassembled WGS sequence"/>
</dbReference>
<proteinExistence type="predicted"/>
<dbReference type="Pfam" id="PF13439">
    <property type="entry name" value="Glyco_transf_4"/>
    <property type="match status" value="1"/>
</dbReference>
<evidence type="ECO:0000313" key="7">
    <source>
        <dbReference type="Proteomes" id="UP000253509"/>
    </source>
</evidence>
<sequence>MPAEPTTASAGSMARPAPTTLPLPRRGGGGLSAYVLKMYPRFSETFIVSEILAREAAGEEFVIFSLRPSTDARFHPELARVRARVIHVERPSSSRGFWESFRSAAAALSATDESGGQHLGAADEDRDRRLGAALPALLDLDHDDAVQALSVARLALEHGVDHLHAHFATVATTVARAASLLTGIPYSFTTHAKDIFHESVDLADLRTKIADSHHTIAISEFNRSYLLAQVGRAEAAKISLVRNGIELERFDHRPHPGPRTPGRLELLAIGRLVEKKGFVHLITALARLRDAGVDVHLDLVGDGPVRPQLEAAIVECDLGAEVSVHGPLTQAEIRDMYHSHDLLVAPFVVGSDGNADGLPTVLLEAMACGIPCIAGNVTAVPEVIEHGVTGWLVDGHDPAAIAGTIAEAVRSEQESPGTWERMTRLARTRIELAFDSKRQARALRELRERGTGTGSARDSETGRDHSGIRRVRSGSGRADPGTEIGTERVGAESGIGSVVATAESCPGSVITGAEPRMREAAR</sequence>
<reference evidence="6 7" key="1">
    <citation type="submission" date="2018-06" db="EMBL/GenBank/DDBJ databases">
        <title>Freshwater and sediment microbial communities from various areas in North America, analyzing microbe dynamics in response to fracking.</title>
        <authorList>
            <person name="Lamendella R."/>
        </authorList>
    </citation>
    <scope>NUCLEOTIDE SEQUENCE [LARGE SCALE GENOMIC DNA]</scope>
    <source>
        <strain evidence="6 7">3b_TX</strain>
    </source>
</reference>
<evidence type="ECO:0000256" key="1">
    <source>
        <dbReference type="ARBA" id="ARBA00022676"/>
    </source>
</evidence>
<keyword evidence="2 6" id="KW-0808">Transferase</keyword>
<dbReference type="EMBL" id="QNSB01000004">
    <property type="protein sequence ID" value="RBP72311.1"/>
    <property type="molecule type" value="Genomic_DNA"/>
</dbReference>
<feature type="region of interest" description="Disordered" evidence="3">
    <location>
        <begin position="1"/>
        <end position="25"/>
    </location>
</feature>
<evidence type="ECO:0000259" key="4">
    <source>
        <dbReference type="Pfam" id="PF00534"/>
    </source>
</evidence>
<feature type="compositionally biased region" description="Polar residues" evidence="3">
    <location>
        <begin position="1"/>
        <end position="10"/>
    </location>
</feature>
<evidence type="ECO:0000256" key="3">
    <source>
        <dbReference type="SAM" id="MobiDB-lite"/>
    </source>
</evidence>
<evidence type="ECO:0000256" key="2">
    <source>
        <dbReference type="ARBA" id="ARBA00022679"/>
    </source>
</evidence>
<dbReference type="InterPro" id="IPR028098">
    <property type="entry name" value="Glyco_trans_4-like_N"/>
</dbReference>
<evidence type="ECO:0000313" key="6">
    <source>
        <dbReference type="EMBL" id="RBP72311.1"/>
    </source>
</evidence>
<name>A0A366IJI7_9MICO</name>
<organism evidence="6 7">
    <name type="scientific">Brevibacterium celere</name>
    <dbReference type="NCBI Taxonomy" id="225845"/>
    <lineage>
        <taxon>Bacteria</taxon>
        <taxon>Bacillati</taxon>
        <taxon>Actinomycetota</taxon>
        <taxon>Actinomycetes</taxon>
        <taxon>Micrococcales</taxon>
        <taxon>Brevibacteriaceae</taxon>
        <taxon>Brevibacterium</taxon>
    </lineage>
</organism>
<keyword evidence="1" id="KW-0328">Glycosyltransferase</keyword>
<keyword evidence="7" id="KW-1185">Reference proteome</keyword>
<feature type="domain" description="Glycosyl transferase family 1" evidence="4">
    <location>
        <begin position="263"/>
        <end position="414"/>
    </location>
</feature>
<feature type="compositionally biased region" description="Low complexity" evidence="3">
    <location>
        <begin position="14"/>
        <end position="25"/>
    </location>
</feature>
<dbReference type="InterPro" id="IPR050194">
    <property type="entry name" value="Glycosyltransferase_grp1"/>
</dbReference>
<dbReference type="CDD" id="cd03801">
    <property type="entry name" value="GT4_PimA-like"/>
    <property type="match status" value="1"/>
</dbReference>
<dbReference type="Gene3D" id="3.40.50.2000">
    <property type="entry name" value="Glycogen Phosphorylase B"/>
    <property type="match status" value="2"/>
</dbReference>
<dbReference type="GO" id="GO:1901137">
    <property type="term" value="P:carbohydrate derivative biosynthetic process"/>
    <property type="evidence" value="ECO:0007669"/>
    <property type="project" value="UniProtKB-ARBA"/>
</dbReference>
<dbReference type="RefSeq" id="WP_245940536.1">
    <property type="nucleotide sequence ID" value="NZ_QNSB01000004.1"/>
</dbReference>
<dbReference type="PANTHER" id="PTHR45947">
    <property type="entry name" value="SULFOQUINOVOSYL TRANSFERASE SQD2"/>
    <property type="match status" value="1"/>
</dbReference>
<protein>
    <submittedName>
        <fullName evidence="6">Glycosyltransferase involved in cell wall biosynthesis</fullName>
    </submittedName>
</protein>
<evidence type="ECO:0000259" key="5">
    <source>
        <dbReference type="Pfam" id="PF13439"/>
    </source>
</evidence>
<dbReference type="SUPFAM" id="SSF53756">
    <property type="entry name" value="UDP-Glycosyltransferase/glycogen phosphorylase"/>
    <property type="match status" value="1"/>
</dbReference>
<feature type="domain" description="Glycosyltransferase subfamily 4-like N-terminal" evidence="5">
    <location>
        <begin position="136"/>
        <end position="249"/>
    </location>
</feature>
<dbReference type="AlphaFoldDB" id="A0A366IJI7"/>
<accession>A0A366IJI7</accession>
<dbReference type="Pfam" id="PF00534">
    <property type="entry name" value="Glycos_transf_1"/>
    <property type="match status" value="1"/>
</dbReference>
<comment type="caution">
    <text evidence="6">The sequence shown here is derived from an EMBL/GenBank/DDBJ whole genome shotgun (WGS) entry which is preliminary data.</text>
</comment>
<dbReference type="InterPro" id="IPR001296">
    <property type="entry name" value="Glyco_trans_1"/>
</dbReference>
<dbReference type="GO" id="GO:0016757">
    <property type="term" value="F:glycosyltransferase activity"/>
    <property type="evidence" value="ECO:0007669"/>
    <property type="project" value="UniProtKB-KW"/>
</dbReference>
<gene>
    <name evidence="6" type="ORF">DFO65_104269</name>
</gene>
<feature type="compositionally biased region" description="Basic and acidic residues" evidence="3">
    <location>
        <begin position="457"/>
        <end position="467"/>
    </location>
</feature>
<dbReference type="PANTHER" id="PTHR45947:SF14">
    <property type="entry name" value="SLL1723 PROTEIN"/>
    <property type="match status" value="1"/>
</dbReference>
<feature type="region of interest" description="Disordered" evidence="3">
    <location>
        <begin position="445"/>
        <end position="492"/>
    </location>
</feature>